<keyword evidence="2" id="KW-0521">NADP</keyword>
<dbReference type="HOGENOM" id="CLU_007383_8_4_11"/>
<dbReference type="PANTHER" id="PTHR42748">
    <property type="entry name" value="NITROGEN METABOLITE REPRESSION PROTEIN NMRA FAMILY MEMBER"/>
    <property type="match status" value="1"/>
</dbReference>
<keyword evidence="5" id="KW-1185">Reference proteome</keyword>
<dbReference type="InterPro" id="IPR051164">
    <property type="entry name" value="NmrA-like_oxidored"/>
</dbReference>
<accession>D2BDL1</accession>
<reference evidence="4 5" key="1">
    <citation type="journal article" date="2010" name="Stand. Genomic Sci.">
        <title>Complete genome sequence of Streptosporangium roseum type strain (NI 9100).</title>
        <authorList>
            <person name="Nolan M."/>
            <person name="Sikorski J."/>
            <person name="Jando M."/>
            <person name="Lucas S."/>
            <person name="Lapidus A."/>
            <person name="Glavina Del Rio T."/>
            <person name="Chen F."/>
            <person name="Tice H."/>
            <person name="Pitluck S."/>
            <person name="Cheng J.F."/>
            <person name="Chertkov O."/>
            <person name="Sims D."/>
            <person name="Meincke L."/>
            <person name="Brettin T."/>
            <person name="Han C."/>
            <person name="Detter J.C."/>
            <person name="Bruce D."/>
            <person name="Goodwin L."/>
            <person name="Land M."/>
            <person name="Hauser L."/>
            <person name="Chang Y.J."/>
            <person name="Jeffries C.D."/>
            <person name="Ivanova N."/>
            <person name="Mavromatis K."/>
            <person name="Mikhailova N."/>
            <person name="Chen A."/>
            <person name="Palaniappan K."/>
            <person name="Chain P."/>
            <person name="Rohde M."/>
            <person name="Goker M."/>
            <person name="Bristow J."/>
            <person name="Eisen J.A."/>
            <person name="Markowitz V."/>
            <person name="Hugenholtz P."/>
            <person name="Kyrpides N.C."/>
            <person name="Klenk H.P."/>
        </authorList>
    </citation>
    <scope>NUCLEOTIDE SEQUENCE [LARGE SCALE GENOMIC DNA]</scope>
    <source>
        <strain evidence="5">ATCC 12428 / DSM 43021 / JCM 3005 / NI 9100</strain>
    </source>
</reference>
<comment type="similarity">
    <text evidence="1">Belongs to the NmrA-type oxidoreductase family.</text>
</comment>
<feature type="domain" description="NmrA-like" evidence="3">
    <location>
        <begin position="3"/>
        <end position="284"/>
    </location>
</feature>
<dbReference type="Pfam" id="PF05368">
    <property type="entry name" value="NmrA"/>
    <property type="match status" value="1"/>
</dbReference>
<dbReference type="CDD" id="cd05251">
    <property type="entry name" value="NmrA_like_SDR_a"/>
    <property type="match status" value="1"/>
</dbReference>
<evidence type="ECO:0000256" key="2">
    <source>
        <dbReference type="ARBA" id="ARBA00022857"/>
    </source>
</evidence>
<evidence type="ECO:0000313" key="5">
    <source>
        <dbReference type="Proteomes" id="UP000002029"/>
    </source>
</evidence>
<dbReference type="STRING" id="479432.Sros_3361"/>
<dbReference type="InterPro" id="IPR008030">
    <property type="entry name" value="NmrA-like"/>
</dbReference>
<dbReference type="OrthoDB" id="319724at2"/>
<dbReference type="RefSeq" id="WP_012890044.1">
    <property type="nucleotide sequence ID" value="NC_013595.1"/>
</dbReference>
<dbReference type="Proteomes" id="UP000002029">
    <property type="component" value="Chromosome"/>
</dbReference>
<evidence type="ECO:0000256" key="1">
    <source>
        <dbReference type="ARBA" id="ARBA00006328"/>
    </source>
</evidence>
<dbReference type="Gene3D" id="3.90.25.10">
    <property type="entry name" value="UDP-galactose 4-epimerase, domain 1"/>
    <property type="match status" value="1"/>
</dbReference>
<evidence type="ECO:0000259" key="3">
    <source>
        <dbReference type="Pfam" id="PF05368"/>
    </source>
</evidence>
<gene>
    <name evidence="4" type="ordered locus">Sros_3361</name>
</gene>
<dbReference type="AlphaFoldDB" id="D2BDL1"/>
<proteinExistence type="inferred from homology"/>
<dbReference type="SUPFAM" id="SSF51735">
    <property type="entry name" value="NAD(P)-binding Rossmann-fold domains"/>
    <property type="match status" value="1"/>
</dbReference>
<organism evidence="4 5">
    <name type="scientific">Streptosporangium roseum (strain ATCC 12428 / DSM 43021 / JCM 3005 / KCTC 9067 / NCIMB 10171 / NRRL 2505 / NI 9100)</name>
    <dbReference type="NCBI Taxonomy" id="479432"/>
    <lineage>
        <taxon>Bacteria</taxon>
        <taxon>Bacillati</taxon>
        <taxon>Actinomycetota</taxon>
        <taxon>Actinomycetes</taxon>
        <taxon>Streptosporangiales</taxon>
        <taxon>Streptosporangiaceae</taxon>
        <taxon>Streptosporangium</taxon>
    </lineage>
</organism>
<protein>
    <submittedName>
        <fullName evidence="4">NmrA family protein</fullName>
    </submittedName>
</protein>
<evidence type="ECO:0000313" key="4">
    <source>
        <dbReference type="EMBL" id="ACZ86300.1"/>
    </source>
</evidence>
<dbReference type="EMBL" id="CP001814">
    <property type="protein sequence ID" value="ACZ86300.1"/>
    <property type="molecule type" value="Genomic_DNA"/>
</dbReference>
<sequence length="300" mass="31265">MAGTILVLGGTGNQGGAAAAHLLAAGWHVRALVRDPSGAAARALADAGAELVAGDMGDRASLDAAARDVHGVFSVQPTWDDPVNSPMEVPLGIAVADAAEAAGVRHLVYTSVAGVERASGISHWETKWQIERHIRALGLPATFLRPVQFMENYASPRYGLRNGTLAAYGPPDRPGQLIAVDDIGVFAALAFADPGRYLGEAIELAGDAPTPSQVAAAISRATGHPVSYRPVTPETIDLLGAEMGAAAENLRAAYRFVNEKGGWQADIPALRRLHPGLTTFDAWLDGKGAALLKDLFATRG</sequence>
<dbReference type="eggNOG" id="COG0702">
    <property type="taxonomic scope" value="Bacteria"/>
</dbReference>
<dbReference type="Gene3D" id="3.40.50.720">
    <property type="entry name" value="NAD(P)-binding Rossmann-like Domain"/>
    <property type="match status" value="1"/>
</dbReference>
<dbReference type="PANTHER" id="PTHR42748:SF7">
    <property type="entry name" value="NMRA LIKE REDOX SENSOR 1-RELATED"/>
    <property type="match status" value="1"/>
</dbReference>
<name>D2BDL1_STRRD</name>
<dbReference type="InterPro" id="IPR036291">
    <property type="entry name" value="NAD(P)-bd_dom_sf"/>
</dbReference>
<dbReference type="KEGG" id="sro:Sros_3361"/>